<dbReference type="Gene3D" id="3.40.50.1820">
    <property type="entry name" value="alpha/beta hydrolase"/>
    <property type="match status" value="1"/>
</dbReference>
<evidence type="ECO:0000259" key="2">
    <source>
        <dbReference type="Pfam" id="PF07859"/>
    </source>
</evidence>
<dbReference type="GO" id="GO:0019433">
    <property type="term" value="P:triglyceride catabolic process"/>
    <property type="evidence" value="ECO:0007669"/>
    <property type="project" value="TreeGrafter"/>
</dbReference>
<dbReference type="InterPro" id="IPR029058">
    <property type="entry name" value="AB_hydrolase_fold"/>
</dbReference>
<dbReference type="AlphaFoldDB" id="A0AAW0DLK5"/>
<accession>A0AAW0DLK5</accession>
<evidence type="ECO:0000313" key="3">
    <source>
        <dbReference type="EMBL" id="KAK7053459.1"/>
    </source>
</evidence>
<dbReference type="Proteomes" id="UP001383192">
    <property type="component" value="Unassembled WGS sequence"/>
</dbReference>
<feature type="domain" description="Alpha/beta hydrolase fold-3" evidence="2">
    <location>
        <begin position="92"/>
        <end position="216"/>
    </location>
</feature>
<name>A0AAW0DLK5_9AGAR</name>
<dbReference type="PANTHER" id="PTHR23025">
    <property type="entry name" value="TRIACYLGLYCEROL LIPASE"/>
    <property type="match status" value="1"/>
</dbReference>
<reference evidence="3 4" key="1">
    <citation type="submission" date="2024-01" db="EMBL/GenBank/DDBJ databases">
        <title>A draft genome for a cacao thread blight-causing isolate of Paramarasmius palmivorus.</title>
        <authorList>
            <person name="Baruah I.K."/>
            <person name="Bukari Y."/>
            <person name="Amoako-Attah I."/>
            <person name="Meinhardt L.W."/>
            <person name="Bailey B.A."/>
            <person name="Cohen S.P."/>
        </authorList>
    </citation>
    <scope>NUCLEOTIDE SEQUENCE [LARGE SCALE GENOMIC DNA]</scope>
    <source>
        <strain evidence="3 4">GH-12</strain>
    </source>
</reference>
<gene>
    <name evidence="3" type="ORF">VNI00_004085</name>
</gene>
<keyword evidence="4" id="KW-1185">Reference proteome</keyword>
<evidence type="ECO:0000313" key="4">
    <source>
        <dbReference type="Proteomes" id="UP001383192"/>
    </source>
</evidence>
<comment type="caution">
    <text evidence="3">The sequence shown here is derived from an EMBL/GenBank/DDBJ whole genome shotgun (WGS) entry which is preliminary data.</text>
</comment>
<dbReference type="PANTHER" id="PTHR23025:SF3">
    <property type="entry name" value="HORMONE-SENSITIVE LIPASE"/>
    <property type="match status" value="1"/>
</dbReference>
<evidence type="ECO:0000256" key="1">
    <source>
        <dbReference type="SAM" id="MobiDB-lite"/>
    </source>
</evidence>
<dbReference type="GO" id="GO:0004771">
    <property type="term" value="F:sterol ester esterase activity"/>
    <property type="evidence" value="ECO:0007669"/>
    <property type="project" value="TreeGrafter"/>
</dbReference>
<protein>
    <recommendedName>
        <fullName evidence="2">Alpha/beta hydrolase fold-3 domain-containing protein</fullName>
    </recommendedName>
</protein>
<feature type="region of interest" description="Disordered" evidence="1">
    <location>
        <begin position="253"/>
        <end position="316"/>
    </location>
</feature>
<dbReference type="GO" id="GO:0004806">
    <property type="term" value="F:triacylglycerol lipase activity"/>
    <property type="evidence" value="ECO:0007669"/>
    <property type="project" value="TreeGrafter"/>
</dbReference>
<feature type="compositionally biased region" description="Basic and acidic residues" evidence="1">
    <location>
        <begin position="287"/>
        <end position="305"/>
    </location>
</feature>
<dbReference type="GO" id="GO:0005829">
    <property type="term" value="C:cytosol"/>
    <property type="evidence" value="ECO:0007669"/>
    <property type="project" value="TreeGrafter"/>
</dbReference>
<organism evidence="3 4">
    <name type="scientific">Paramarasmius palmivorus</name>
    <dbReference type="NCBI Taxonomy" id="297713"/>
    <lineage>
        <taxon>Eukaryota</taxon>
        <taxon>Fungi</taxon>
        <taxon>Dikarya</taxon>
        <taxon>Basidiomycota</taxon>
        <taxon>Agaricomycotina</taxon>
        <taxon>Agaricomycetes</taxon>
        <taxon>Agaricomycetidae</taxon>
        <taxon>Agaricales</taxon>
        <taxon>Marasmiineae</taxon>
        <taxon>Marasmiaceae</taxon>
        <taxon>Paramarasmius</taxon>
    </lineage>
</organism>
<dbReference type="InterPro" id="IPR013094">
    <property type="entry name" value="AB_hydrolase_3"/>
</dbReference>
<dbReference type="EMBL" id="JAYKXP010000010">
    <property type="protein sequence ID" value="KAK7053459.1"/>
    <property type="molecule type" value="Genomic_DNA"/>
</dbReference>
<dbReference type="Pfam" id="PF07859">
    <property type="entry name" value="Abhydrolase_3"/>
    <property type="match status" value="1"/>
</dbReference>
<proteinExistence type="predicted"/>
<dbReference type="SUPFAM" id="SSF53474">
    <property type="entry name" value="alpha/beta-Hydrolases"/>
    <property type="match status" value="1"/>
</dbReference>
<sequence length="615" mass="69574">MALYYIIYANEGDEKLRRFRAVPTVEMLRATWEKTTNPYIRAFTLLQMPSLHTRRKILLPRPKSSHYQRPITAYLFYALPAHQLSESTELVLDFPGGGFICMTPEHHEERLRMWAATTRRPVLSIDYGKAPEYPYPFAVDEAFDVYKLLVESKGAVIGMSGKKLDMVISGDSAGATMAMNVVIKTLEFNAANPTKAKELPLPVALLLNYAALDFNFGSWMTQENLRILRTEQSSGNLPGLSEQKDHLKHISPLSMVDDSATGTQKARRHKRKGSWRDTIRGFTGSFDTDRDGQVSTKETSKDSGPRPRMRRSTSALRLKSPEGDWFGDDIYGRLQREEDKPLQDRIIFNHPAIVEEHQEELSAAVIEADNQVKSKSGRRRERIGTRLTLTSRTGYFQDRIMRAMALLYVGRVREAKRSRKTELDLALSGKSARFGEDLRMSVREPTSPEHAKLLREERDQLAHEEDWVQLTLFAGWSHGYLQMGALMREAKAVIEDQADCIDDAFQRWGKGKVSPVASASGNIKGTASPYTQESDTDDYGITFVTKKYQGGNGSILGTHEKQPSFVSSPVPEDQVQVVQEEDSKAKAPTRPQAGHKISEVELMQRRRMLDAHMFE</sequence>